<evidence type="ECO:0000313" key="1">
    <source>
        <dbReference type="EMBL" id="CAG9276302.1"/>
    </source>
</evidence>
<name>A0A8J9WY88_PHATR</name>
<reference evidence="1" key="1">
    <citation type="submission" date="2022-02" db="EMBL/GenBank/DDBJ databases">
        <authorList>
            <person name="Giguere J D."/>
        </authorList>
    </citation>
    <scope>NUCLEOTIDE SEQUENCE</scope>
    <source>
        <strain evidence="1">CCAP 1055/1</strain>
    </source>
</reference>
<dbReference type="Proteomes" id="UP000836788">
    <property type="component" value="Chromosome 1"/>
</dbReference>
<gene>
    <name evidence="1" type="ORF">PTTT1_LOCUS310</name>
</gene>
<sequence length="307" mass="33977">MPEKRDSPLRWMETAQTDIQWKSRFVLSNPTVYLTKVKLLLLLWVAFANHTPCHSFRTTVVPRAAEWSSCSSSALWTQSILPTTASNTSTSSSTRLALTTDSPNAPAQERAVRFYFDIAVADEPLGRLTFCVPRPDTVFPTHVQNILQLVTQARRSIDPRCSYVGCEFLWTLPFVEGRAQYRWAHVLAGKGRNAVGPATERLGNPDAPQRPAHPLYGGMYYGLAYDELIPGYGENAVLLTVPLTGPGRGSTTLSMVRVAESPLEWRERLLLNSAVLGWLEPSSGDVFRYMAQQTKGPPKVTASGVLP</sequence>
<organism evidence="1">
    <name type="scientific">Phaeodactylum tricornutum</name>
    <name type="common">Diatom</name>
    <dbReference type="NCBI Taxonomy" id="2850"/>
    <lineage>
        <taxon>Eukaryota</taxon>
        <taxon>Sar</taxon>
        <taxon>Stramenopiles</taxon>
        <taxon>Ochrophyta</taxon>
        <taxon>Bacillariophyta</taxon>
        <taxon>Bacillariophyceae</taxon>
        <taxon>Bacillariophycidae</taxon>
        <taxon>Naviculales</taxon>
        <taxon>Phaeodactylaceae</taxon>
        <taxon>Phaeodactylum</taxon>
    </lineage>
</organism>
<dbReference type="AlphaFoldDB" id="A0A8J9WY88"/>
<proteinExistence type="predicted"/>
<protein>
    <submittedName>
        <fullName evidence="1">Uncharacterized protein</fullName>
    </submittedName>
</protein>
<accession>A0A8J9WY88</accession>
<dbReference type="EMBL" id="OU594942">
    <property type="protein sequence ID" value="CAG9276302.1"/>
    <property type="molecule type" value="Genomic_DNA"/>
</dbReference>